<dbReference type="Proteomes" id="UP001060085">
    <property type="component" value="Linkage Group LG08"/>
</dbReference>
<accession>A0ACB9ZVK0</accession>
<proteinExistence type="predicted"/>
<keyword evidence="2" id="KW-1185">Reference proteome</keyword>
<protein>
    <submittedName>
        <fullName evidence="1">Uncharacterized protein</fullName>
    </submittedName>
</protein>
<evidence type="ECO:0000313" key="2">
    <source>
        <dbReference type="Proteomes" id="UP001060085"/>
    </source>
</evidence>
<dbReference type="EMBL" id="CM044708">
    <property type="protein sequence ID" value="KAI5650846.1"/>
    <property type="molecule type" value="Genomic_DNA"/>
</dbReference>
<organism evidence="1 2">
    <name type="scientific">Catharanthus roseus</name>
    <name type="common">Madagascar periwinkle</name>
    <name type="synonym">Vinca rosea</name>
    <dbReference type="NCBI Taxonomy" id="4058"/>
    <lineage>
        <taxon>Eukaryota</taxon>
        <taxon>Viridiplantae</taxon>
        <taxon>Streptophyta</taxon>
        <taxon>Embryophyta</taxon>
        <taxon>Tracheophyta</taxon>
        <taxon>Spermatophyta</taxon>
        <taxon>Magnoliopsida</taxon>
        <taxon>eudicotyledons</taxon>
        <taxon>Gunneridae</taxon>
        <taxon>Pentapetalae</taxon>
        <taxon>asterids</taxon>
        <taxon>lamiids</taxon>
        <taxon>Gentianales</taxon>
        <taxon>Apocynaceae</taxon>
        <taxon>Rauvolfioideae</taxon>
        <taxon>Vinceae</taxon>
        <taxon>Catharanthinae</taxon>
        <taxon>Catharanthus</taxon>
    </lineage>
</organism>
<sequence length="159" mass="18282">MARNHYGANNRLMEIGSEGFRILEDSYGKKITSQQQQQQQPQQYGNHLNNLPHHYDQKKPYGNYINNLPPHHDQKKPYGNYLSNLSPLHDEKPYYTSTKTTYSKYTSVTVPLPPTTITEQAGVIDCNEAAKLYGGVVFRETGRKKRSFFGFGFTKAYNK</sequence>
<evidence type="ECO:0000313" key="1">
    <source>
        <dbReference type="EMBL" id="KAI5650846.1"/>
    </source>
</evidence>
<gene>
    <name evidence="1" type="ORF">M9H77_36851</name>
</gene>
<comment type="caution">
    <text evidence="1">The sequence shown here is derived from an EMBL/GenBank/DDBJ whole genome shotgun (WGS) entry which is preliminary data.</text>
</comment>
<name>A0ACB9ZVK0_CATRO</name>
<reference evidence="2" key="1">
    <citation type="journal article" date="2023" name="Nat. Plants">
        <title>Single-cell RNA sequencing provides a high-resolution roadmap for understanding the multicellular compartmentation of specialized metabolism.</title>
        <authorList>
            <person name="Sun S."/>
            <person name="Shen X."/>
            <person name="Li Y."/>
            <person name="Li Y."/>
            <person name="Wang S."/>
            <person name="Li R."/>
            <person name="Zhang H."/>
            <person name="Shen G."/>
            <person name="Guo B."/>
            <person name="Wei J."/>
            <person name="Xu J."/>
            <person name="St-Pierre B."/>
            <person name="Chen S."/>
            <person name="Sun C."/>
        </authorList>
    </citation>
    <scope>NUCLEOTIDE SEQUENCE [LARGE SCALE GENOMIC DNA]</scope>
</reference>